<accession>A0A0A3B718</accession>
<dbReference type="RefSeq" id="WP_034618129.1">
    <property type="nucleotide sequence ID" value="NZ_JSUM01000025.1"/>
</dbReference>
<reference evidence="10 11" key="1">
    <citation type="submission" date="2014-11" db="EMBL/GenBank/DDBJ databases">
        <title>Draft genome sequence of Chelonobacter oris 1662T, associated with respiratory disease in Hermann's Tortoises.</title>
        <authorList>
            <person name="Kudirkiene E."/>
            <person name="Hansen M.J."/>
            <person name="Bojesen A.M."/>
        </authorList>
    </citation>
    <scope>NUCLEOTIDE SEQUENCE [LARGE SCALE GENOMIC DNA]</scope>
    <source>
        <strain evidence="10 11">1662</strain>
    </source>
</reference>
<organism evidence="10 11">
    <name type="scientific">Chelonobacter oris</name>
    <dbReference type="NCBI Taxonomy" id="505317"/>
    <lineage>
        <taxon>Bacteria</taxon>
        <taxon>Pseudomonadati</taxon>
        <taxon>Pseudomonadota</taxon>
        <taxon>Gammaproteobacteria</taxon>
        <taxon>Pasteurellales</taxon>
        <taxon>Pasteurellaceae</taxon>
        <taxon>Chelonobacter</taxon>
    </lineage>
</organism>
<dbReference type="Gene3D" id="3.20.20.70">
    <property type="entry name" value="Aldolase class I"/>
    <property type="match status" value="1"/>
</dbReference>
<dbReference type="EMBL" id="JSUM01000025">
    <property type="protein sequence ID" value="KGQ69399.1"/>
    <property type="molecule type" value="Genomic_DNA"/>
</dbReference>
<dbReference type="PANTHER" id="PTHR30352">
    <property type="entry name" value="PYRUVATE FORMATE-LYASE-ACTIVATING ENZYME"/>
    <property type="match status" value="1"/>
</dbReference>
<dbReference type="SUPFAM" id="SSF102114">
    <property type="entry name" value="Radical SAM enzymes"/>
    <property type="match status" value="1"/>
</dbReference>
<evidence type="ECO:0000256" key="7">
    <source>
        <dbReference type="ARBA" id="ARBA00023004"/>
    </source>
</evidence>
<dbReference type="InterPro" id="IPR034457">
    <property type="entry name" value="Organic_radical-activating"/>
</dbReference>
<keyword evidence="4" id="KW-0949">S-adenosyl-L-methionine</keyword>
<dbReference type="Proteomes" id="UP000030380">
    <property type="component" value="Unassembled WGS sequence"/>
</dbReference>
<keyword evidence="7" id="KW-0408">Iron</keyword>
<dbReference type="Pfam" id="PF13353">
    <property type="entry name" value="Fer4_12"/>
    <property type="match status" value="1"/>
</dbReference>
<evidence type="ECO:0000313" key="11">
    <source>
        <dbReference type="Proteomes" id="UP000030380"/>
    </source>
</evidence>
<dbReference type="InterPro" id="IPR012839">
    <property type="entry name" value="Organic_radical_activase"/>
</dbReference>
<dbReference type="InterPro" id="IPR007197">
    <property type="entry name" value="rSAM"/>
</dbReference>
<keyword evidence="6" id="KW-0560">Oxidoreductase</keyword>
<comment type="similarity">
    <text evidence="2">Belongs to the organic radical-activating enzymes family.</text>
</comment>
<dbReference type="PROSITE" id="PS51918">
    <property type="entry name" value="RADICAL_SAM"/>
    <property type="match status" value="1"/>
</dbReference>
<dbReference type="CDD" id="cd01335">
    <property type="entry name" value="Radical_SAM"/>
    <property type="match status" value="1"/>
</dbReference>
<dbReference type="OrthoDB" id="9782387at2"/>
<dbReference type="SFLD" id="SFLDG01066">
    <property type="entry name" value="organic_radical-activating_enz"/>
    <property type="match status" value="1"/>
</dbReference>
<keyword evidence="10" id="KW-0670">Pyruvate</keyword>
<dbReference type="AlphaFoldDB" id="A0A0A3B718"/>
<evidence type="ECO:0000256" key="3">
    <source>
        <dbReference type="ARBA" id="ARBA00022485"/>
    </source>
</evidence>
<dbReference type="PANTHER" id="PTHR30352:SF14">
    <property type="entry name" value="PYRUVATE FORMATE-LYASE 3-ACTIVATING ENZYME-RELATED"/>
    <property type="match status" value="1"/>
</dbReference>
<sequence>MIFNIQRYSTHDGPGIRTVIFFKGCSLSCHWCQNPESESRHQEILFDQRFCIQDCHLCSSCFPNIFTKSDNHLLINRGVISSADYQALTNLCPSKALNVCGQEMSIDEIMQAVKKDEAFYQRSGGGITLSGGEPFMQPHLAMKLLQKCRQNGYHTAVETCLHTPWKHISPSLPYLNLMLVDLKHVDEKRFLHWTGGSAKRVLDNYRHLSIESNVEMIVRVPLIPNFNADKQSITDIVDFVSHETHAKEIHFLPYHTLGANKYTMLDKEYLAPDKPLNDDALLDFAVQYAQQQHLTPILRG</sequence>
<protein>
    <submittedName>
        <fullName evidence="10">Pyruvate formate lyase-activating protein</fullName>
    </submittedName>
</protein>
<comment type="caution">
    <text evidence="10">The sequence shown here is derived from an EMBL/GenBank/DDBJ whole genome shotgun (WGS) entry which is preliminary data.</text>
</comment>
<dbReference type="InterPro" id="IPR040074">
    <property type="entry name" value="BssD/PflA/YjjW"/>
</dbReference>
<keyword evidence="5" id="KW-0479">Metal-binding</keyword>
<dbReference type="InterPro" id="IPR013785">
    <property type="entry name" value="Aldolase_TIM"/>
</dbReference>
<gene>
    <name evidence="10" type="ORF">OA57_11795</name>
</gene>
<dbReference type="GO" id="GO:0016491">
    <property type="term" value="F:oxidoreductase activity"/>
    <property type="evidence" value="ECO:0007669"/>
    <property type="project" value="UniProtKB-KW"/>
</dbReference>
<keyword evidence="8" id="KW-0411">Iron-sulfur</keyword>
<evidence type="ECO:0000256" key="2">
    <source>
        <dbReference type="ARBA" id="ARBA00009777"/>
    </source>
</evidence>
<dbReference type="GO" id="GO:0016829">
    <property type="term" value="F:lyase activity"/>
    <property type="evidence" value="ECO:0007669"/>
    <property type="project" value="UniProtKB-KW"/>
</dbReference>
<dbReference type="PROSITE" id="PS01087">
    <property type="entry name" value="RADICAL_ACTIVATING"/>
    <property type="match status" value="1"/>
</dbReference>
<evidence type="ECO:0000256" key="1">
    <source>
        <dbReference type="ARBA" id="ARBA00001966"/>
    </source>
</evidence>
<proteinExistence type="inferred from homology"/>
<dbReference type="NCBIfam" id="TIGR02494">
    <property type="entry name" value="PFLE_PFLC"/>
    <property type="match status" value="1"/>
</dbReference>
<evidence type="ECO:0000259" key="9">
    <source>
        <dbReference type="PROSITE" id="PS51918"/>
    </source>
</evidence>
<feature type="domain" description="Radical SAM core" evidence="9">
    <location>
        <begin position="11"/>
        <end position="291"/>
    </location>
</feature>
<dbReference type="STRING" id="505317.OA57_11795"/>
<evidence type="ECO:0000256" key="4">
    <source>
        <dbReference type="ARBA" id="ARBA00022691"/>
    </source>
</evidence>
<dbReference type="InterPro" id="IPR058240">
    <property type="entry name" value="rSAM_sf"/>
</dbReference>
<evidence type="ECO:0000256" key="8">
    <source>
        <dbReference type="ARBA" id="ARBA00023014"/>
    </source>
</evidence>
<dbReference type="GO" id="GO:0051539">
    <property type="term" value="F:4 iron, 4 sulfur cluster binding"/>
    <property type="evidence" value="ECO:0007669"/>
    <property type="project" value="UniProtKB-KW"/>
</dbReference>
<evidence type="ECO:0000256" key="5">
    <source>
        <dbReference type="ARBA" id="ARBA00022723"/>
    </source>
</evidence>
<comment type="cofactor">
    <cofactor evidence="1">
        <name>[4Fe-4S] cluster</name>
        <dbReference type="ChEBI" id="CHEBI:49883"/>
    </cofactor>
</comment>
<keyword evidence="3" id="KW-0004">4Fe-4S</keyword>
<keyword evidence="11" id="KW-1185">Reference proteome</keyword>
<evidence type="ECO:0000313" key="10">
    <source>
        <dbReference type="EMBL" id="KGQ69399.1"/>
    </source>
</evidence>
<name>A0A0A3B718_9PAST</name>
<evidence type="ECO:0000256" key="6">
    <source>
        <dbReference type="ARBA" id="ARBA00023002"/>
    </source>
</evidence>
<dbReference type="SFLD" id="SFLDG01118">
    <property type="entry name" value="activating_enzymes__group_2"/>
    <property type="match status" value="1"/>
</dbReference>
<dbReference type="GO" id="GO:0046872">
    <property type="term" value="F:metal ion binding"/>
    <property type="evidence" value="ECO:0007669"/>
    <property type="project" value="UniProtKB-KW"/>
</dbReference>
<dbReference type="InterPro" id="IPR001989">
    <property type="entry name" value="Radical_activat_CS"/>
</dbReference>
<keyword evidence="10" id="KW-0456">Lyase</keyword>
<dbReference type="PIRSF" id="PIRSF000371">
    <property type="entry name" value="PFL_act_enz"/>
    <property type="match status" value="1"/>
</dbReference>
<dbReference type="SFLD" id="SFLDS00029">
    <property type="entry name" value="Radical_SAM"/>
    <property type="match status" value="1"/>
</dbReference>